<dbReference type="Gene3D" id="3.40.390.10">
    <property type="entry name" value="Collagenase (Catalytic Domain)"/>
    <property type="match status" value="1"/>
</dbReference>
<proteinExistence type="predicted"/>
<reference evidence="4" key="1">
    <citation type="submission" date="2020-04" db="EMBL/GenBank/DDBJ databases">
        <authorList>
            <person name="Alioto T."/>
            <person name="Alioto T."/>
            <person name="Gomez Garrido J."/>
        </authorList>
    </citation>
    <scope>NUCLEOTIDE SEQUENCE</scope>
    <source>
        <strain evidence="4">A484AB</strain>
    </source>
</reference>
<comment type="caution">
    <text evidence="4">The sequence shown here is derived from an EMBL/GenBank/DDBJ whole genome shotgun (WGS) entry which is preliminary data.</text>
</comment>
<comment type="cofactor">
    <cofactor evidence="2 3">
        <name>Zn(2+)</name>
        <dbReference type="ChEBI" id="CHEBI:29105"/>
    </cofactor>
    <text evidence="2 3">Binds 1 zinc ion per subunit.</text>
</comment>
<name>A0A6S7FIG7_PARCT</name>
<feature type="binding site" evidence="2">
    <location>
        <position position="158"/>
    </location>
    <ligand>
        <name>Zn(2+)</name>
        <dbReference type="ChEBI" id="CHEBI:29105"/>
        <note>catalytic</note>
    </ligand>
</feature>
<dbReference type="InterPro" id="IPR024079">
    <property type="entry name" value="MetalloPept_cat_dom_sf"/>
</dbReference>
<dbReference type="InterPro" id="IPR001024">
    <property type="entry name" value="PLAT/LH2_dom"/>
</dbReference>
<dbReference type="CDD" id="cd04280">
    <property type="entry name" value="ZnMc_astacin_like"/>
    <property type="match status" value="1"/>
</dbReference>
<protein>
    <recommendedName>
        <fullName evidence="3">Metalloendopeptidase</fullName>
        <ecNumber evidence="3">3.4.24.-</ecNumber>
    </recommendedName>
</protein>
<dbReference type="Pfam" id="PF01477">
    <property type="entry name" value="PLAT"/>
    <property type="match status" value="1"/>
</dbReference>
<dbReference type="Pfam" id="PF01400">
    <property type="entry name" value="Astacin"/>
    <property type="match status" value="1"/>
</dbReference>
<dbReference type="PANTHER" id="PTHR10127:SF901">
    <property type="entry name" value="METALLOENDOPEPTIDASE"/>
    <property type="match status" value="1"/>
</dbReference>
<dbReference type="GO" id="GO:0008270">
    <property type="term" value="F:zinc ion binding"/>
    <property type="evidence" value="ECO:0007669"/>
    <property type="project" value="UniProtKB-UniRule"/>
</dbReference>
<evidence type="ECO:0000256" key="1">
    <source>
        <dbReference type="PROSITE-ProRule" id="PRU00152"/>
    </source>
</evidence>
<dbReference type="SUPFAM" id="SSF55486">
    <property type="entry name" value="Metalloproteases ('zincins'), catalytic domain"/>
    <property type="match status" value="1"/>
</dbReference>
<keyword evidence="5" id="KW-1185">Reference proteome</keyword>
<dbReference type="PANTHER" id="PTHR10127">
    <property type="entry name" value="DISCOIDIN, CUB, EGF, LAMININ , AND ZINC METALLOPROTEASE DOMAIN CONTAINING"/>
    <property type="match status" value="1"/>
</dbReference>
<dbReference type="GO" id="GO:0004222">
    <property type="term" value="F:metalloendopeptidase activity"/>
    <property type="evidence" value="ECO:0007669"/>
    <property type="project" value="UniProtKB-UniRule"/>
</dbReference>
<evidence type="ECO:0000313" key="5">
    <source>
        <dbReference type="Proteomes" id="UP001152795"/>
    </source>
</evidence>
<dbReference type="Proteomes" id="UP001152795">
    <property type="component" value="Unassembled WGS sequence"/>
</dbReference>
<dbReference type="InterPro" id="IPR034035">
    <property type="entry name" value="Astacin-like_dom"/>
</dbReference>
<dbReference type="InterPro" id="IPR006026">
    <property type="entry name" value="Peptidase_Metallo"/>
</dbReference>
<evidence type="ECO:0000313" key="4">
    <source>
        <dbReference type="EMBL" id="CAB3977362.1"/>
    </source>
</evidence>
<accession>A0A6S7FIG7</accession>
<dbReference type="EMBL" id="CACRXK020000044">
    <property type="protein sequence ID" value="CAB3977362.1"/>
    <property type="molecule type" value="Genomic_DNA"/>
</dbReference>
<keyword evidence="2 3" id="KW-0378">Hydrolase</keyword>
<keyword evidence="2 3" id="KW-0862">Zinc</keyword>
<dbReference type="PRINTS" id="PR00480">
    <property type="entry name" value="ASTACIN"/>
</dbReference>
<evidence type="ECO:0000256" key="3">
    <source>
        <dbReference type="RuleBase" id="RU361183"/>
    </source>
</evidence>
<dbReference type="AlphaFoldDB" id="A0A6S7FIG7"/>
<evidence type="ECO:0000256" key="2">
    <source>
        <dbReference type="PROSITE-ProRule" id="PRU01211"/>
    </source>
</evidence>
<gene>
    <name evidence="4" type="ORF">PACLA_8A083812</name>
</gene>
<dbReference type="SUPFAM" id="SSF49723">
    <property type="entry name" value="Lipase/lipooxygenase domain (PLAT/LH2 domain)"/>
    <property type="match status" value="1"/>
</dbReference>
<dbReference type="SMART" id="SM00308">
    <property type="entry name" value="LH2"/>
    <property type="match status" value="1"/>
</dbReference>
<keyword evidence="2 3" id="KW-0479">Metal-binding</keyword>
<comment type="caution">
    <text evidence="1">Lacks conserved residue(s) required for the propagation of feature annotation.</text>
</comment>
<keyword evidence="2 3" id="KW-0645">Protease</keyword>
<dbReference type="SMART" id="SM00235">
    <property type="entry name" value="ZnMc"/>
    <property type="match status" value="1"/>
</dbReference>
<dbReference type="PROSITE" id="PS51864">
    <property type="entry name" value="ASTACIN"/>
    <property type="match status" value="1"/>
</dbReference>
<feature type="binding site" evidence="2">
    <location>
        <position position="148"/>
    </location>
    <ligand>
        <name>Zn(2+)</name>
        <dbReference type="ChEBI" id="CHEBI:29105"/>
        <note>catalytic</note>
    </ligand>
</feature>
<dbReference type="OrthoDB" id="291007at2759"/>
<keyword evidence="2 3" id="KW-0482">Metalloprotease</keyword>
<organism evidence="4 5">
    <name type="scientific">Paramuricea clavata</name>
    <name type="common">Red gorgonian</name>
    <name type="synonym">Violescent sea-whip</name>
    <dbReference type="NCBI Taxonomy" id="317549"/>
    <lineage>
        <taxon>Eukaryota</taxon>
        <taxon>Metazoa</taxon>
        <taxon>Cnidaria</taxon>
        <taxon>Anthozoa</taxon>
        <taxon>Octocorallia</taxon>
        <taxon>Malacalcyonacea</taxon>
        <taxon>Plexauridae</taxon>
        <taxon>Paramuricea</taxon>
    </lineage>
</organism>
<dbReference type="InterPro" id="IPR036392">
    <property type="entry name" value="PLAT/LH2_dom_sf"/>
</dbReference>
<dbReference type="Gene3D" id="2.60.60.20">
    <property type="entry name" value="PLAT/LH2 domain"/>
    <property type="match status" value="1"/>
</dbReference>
<feature type="active site" evidence="2">
    <location>
        <position position="149"/>
    </location>
</feature>
<dbReference type="InterPro" id="IPR001506">
    <property type="entry name" value="Peptidase_M12A"/>
</dbReference>
<dbReference type="EC" id="3.4.24.-" evidence="3"/>
<dbReference type="PROSITE" id="PS50095">
    <property type="entry name" value="PLAT"/>
    <property type="match status" value="1"/>
</dbReference>
<sequence length="369" mass="41878">MALFSVICTPACEVFAKQNKKTAFHRVLFQGDIAFDARNKHQTNDNIHEGKAPRELITGTENHWPKIGDKVHVPYVIEGIGNNMRSLVNDAIKVFQRLTCLKFMPRTDEKDYIAFTDKDGCYSFIGREGGRQDLSLGQGCGSLGTVLHEIMHALGFLHEQSRPDRDKYVKILFDNIETDNKPQFDITKNGLMDTADEPYDLNSLMHYKNREFSKNGLNTIQSKTDPNLKLGNDFLSKVDVLQVNKLLDCSTRYWDVTEYSITVYTSNMWWAGTDANVFLELRSNNGDSSGEFQLHGGFEAGETDISSNIIATRLDFPSILNVRHDNSGYLSAWHLKKIDVKDMSDGKKYTFVCNCWLQGNSNVKFLTLD</sequence>
<dbReference type="GO" id="GO:0006508">
    <property type="term" value="P:proteolysis"/>
    <property type="evidence" value="ECO:0007669"/>
    <property type="project" value="UniProtKB-KW"/>
</dbReference>
<feature type="binding site" evidence="2">
    <location>
        <position position="152"/>
    </location>
    <ligand>
        <name>Zn(2+)</name>
        <dbReference type="ChEBI" id="CHEBI:29105"/>
        <note>catalytic</note>
    </ligand>
</feature>